<dbReference type="VEuPathDB" id="TriTrypDB:LPAL13_220005700"/>
<accession>A0A088S9I8</accession>
<keyword evidence="14" id="KW-1185">Reference proteome</keyword>
<keyword evidence="5 10" id="KW-0863">Zinc-finger</keyword>
<dbReference type="PANTHER" id="PTHR12360">
    <property type="entry name" value="NUCLEAR TRANSCRIPTION FACTOR, X-BOX BINDING 1 NFX1"/>
    <property type="match status" value="1"/>
</dbReference>
<dbReference type="Gene3D" id="3.30.1370.50">
    <property type="entry name" value="R3H-like domain"/>
    <property type="match status" value="1"/>
</dbReference>
<evidence type="ECO:0000256" key="2">
    <source>
        <dbReference type="ARBA" id="ARBA00007269"/>
    </source>
</evidence>
<evidence type="ECO:0000259" key="11">
    <source>
        <dbReference type="PROSITE" id="PS50089"/>
    </source>
</evidence>
<evidence type="ECO:0000259" key="12">
    <source>
        <dbReference type="PROSITE" id="PS51061"/>
    </source>
</evidence>
<dbReference type="PROSITE" id="PS50089">
    <property type="entry name" value="ZF_RING_2"/>
    <property type="match status" value="1"/>
</dbReference>
<dbReference type="SUPFAM" id="SSF82708">
    <property type="entry name" value="R3H domain"/>
    <property type="match status" value="1"/>
</dbReference>
<keyword evidence="6" id="KW-0862">Zinc</keyword>
<gene>
    <name evidence="13" type="ORF">LPMP_220060</name>
</gene>
<keyword evidence="3" id="KW-0479">Metal-binding</keyword>
<evidence type="ECO:0000256" key="1">
    <source>
        <dbReference type="ARBA" id="ARBA00004123"/>
    </source>
</evidence>
<dbReference type="SMART" id="SM00393">
    <property type="entry name" value="R3H"/>
    <property type="match status" value="1"/>
</dbReference>
<dbReference type="OrthoDB" id="6512771at2759"/>
<organism evidence="13 14">
    <name type="scientific">Leishmania panamensis</name>
    <dbReference type="NCBI Taxonomy" id="5679"/>
    <lineage>
        <taxon>Eukaryota</taxon>
        <taxon>Discoba</taxon>
        <taxon>Euglenozoa</taxon>
        <taxon>Kinetoplastea</taxon>
        <taxon>Metakinetoplastina</taxon>
        <taxon>Trypanosomatida</taxon>
        <taxon>Trypanosomatidae</taxon>
        <taxon>Leishmaniinae</taxon>
        <taxon>Leishmania</taxon>
        <taxon>Leishmania guyanensis species complex</taxon>
    </lineage>
</organism>
<dbReference type="VEuPathDB" id="TriTrypDB:LPMP_220060"/>
<dbReference type="InterPro" id="IPR001374">
    <property type="entry name" value="R3H_dom"/>
</dbReference>
<proteinExistence type="inferred from homology"/>
<evidence type="ECO:0000256" key="6">
    <source>
        <dbReference type="ARBA" id="ARBA00022833"/>
    </source>
</evidence>
<evidence type="ECO:0000313" key="13">
    <source>
        <dbReference type="EMBL" id="AIN98301.1"/>
    </source>
</evidence>
<evidence type="ECO:0000256" key="4">
    <source>
        <dbReference type="ARBA" id="ARBA00022737"/>
    </source>
</evidence>
<evidence type="ECO:0000256" key="8">
    <source>
        <dbReference type="ARBA" id="ARBA00023163"/>
    </source>
</evidence>
<evidence type="ECO:0000256" key="7">
    <source>
        <dbReference type="ARBA" id="ARBA00023015"/>
    </source>
</evidence>
<dbReference type="InterPro" id="IPR036867">
    <property type="entry name" value="R3H_dom_sf"/>
</dbReference>
<dbReference type="Proteomes" id="UP000063063">
    <property type="component" value="Chromosome 22"/>
</dbReference>
<evidence type="ECO:0000256" key="3">
    <source>
        <dbReference type="ARBA" id="ARBA00022723"/>
    </source>
</evidence>
<dbReference type="CDD" id="cd02325">
    <property type="entry name" value="R3H"/>
    <property type="match status" value="1"/>
</dbReference>
<dbReference type="EMBL" id="CP009391">
    <property type="protein sequence ID" value="AIN98301.1"/>
    <property type="molecule type" value="Genomic_DNA"/>
</dbReference>
<evidence type="ECO:0000313" key="14">
    <source>
        <dbReference type="Proteomes" id="UP000063063"/>
    </source>
</evidence>
<dbReference type="CDD" id="cd06008">
    <property type="entry name" value="NF-X1-zinc-finger"/>
    <property type="match status" value="4"/>
</dbReference>
<feature type="domain" description="R3H" evidence="12">
    <location>
        <begin position="601"/>
        <end position="663"/>
    </location>
</feature>
<evidence type="ECO:0000256" key="9">
    <source>
        <dbReference type="ARBA" id="ARBA00023242"/>
    </source>
</evidence>
<protein>
    <submittedName>
        <fullName evidence="13">Transcription factor-like protein</fullName>
    </submittedName>
</protein>
<reference evidence="13 14" key="1">
    <citation type="journal article" date="2015" name="Sci. Rep.">
        <title>The genome of Leishmania panamensis: insights into genomics of the L. (Viannia) subgenus.</title>
        <authorList>
            <person name="Llanes A."/>
            <person name="Restrepo C.M."/>
            <person name="Vecchio G.D."/>
            <person name="Anguizola F.J."/>
            <person name="Lleonart R."/>
        </authorList>
    </citation>
    <scope>NUCLEOTIDE SEQUENCE [LARGE SCALE GENOMIC DNA]</scope>
    <source>
        <strain evidence="13 14">MHOM/PA/94/PSC-1</strain>
    </source>
</reference>
<keyword evidence="7" id="KW-0805">Transcription regulation</keyword>
<keyword evidence="4" id="KW-0677">Repeat</keyword>
<dbReference type="eggNOG" id="KOG1952">
    <property type="taxonomic scope" value="Eukaryota"/>
</dbReference>
<dbReference type="InterPro" id="IPR000967">
    <property type="entry name" value="Znf_NFX1"/>
</dbReference>
<name>A0A088S9I8_LEIPA</name>
<dbReference type="InterPro" id="IPR001841">
    <property type="entry name" value="Znf_RING"/>
</dbReference>
<dbReference type="SMART" id="SM00438">
    <property type="entry name" value="ZnF_NFX"/>
    <property type="match status" value="9"/>
</dbReference>
<dbReference type="KEGG" id="lpan:LPMP_220060"/>
<comment type="subcellular location">
    <subcellularLocation>
        <location evidence="1">Nucleus</location>
    </subcellularLocation>
</comment>
<evidence type="ECO:0000256" key="5">
    <source>
        <dbReference type="ARBA" id="ARBA00022771"/>
    </source>
</evidence>
<dbReference type="GO" id="GO:0008270">
    <property type="term" value="F:zinc ion binding"/>
    <property type="evidence" value="ECO:0007669"/>
    <property type="project" value="UniProtKB-KW"/>
</dbReference>
<keyword evidence="9" id="KW-0539">Nucleus</keyword>
<dbReference type="PANTHER" id="PTHR12360:SF12">
    <property type="entry name" value="TRANSCRIPTIONAL REPRESSOR NF-X1"/>
    <property type="match status" value="1"/>
</dbReference>
<dbReference type="PROSITE" id="PS51061">
    <property type="entry name" value="R3H"/>
    <property type="match status" value="1"/>
</dbReference>
<dbReference type="SUPFAM" id="SSF57850">
    <property type="entry name" value="RING/U-box"/>
    <property type="match status" value="1"/>
</dbReference>
<dbReference type="RefSeq" id="XP_010699008.1">
    <property type="nucleotide sequence ID" value="XM_010700706.1"/>
</dbReference>
<evidence type="ECO:0000256" key="10">
    <source>
        <dbReference type="PROSITE-ProRule" id="PRU00175"/>
    </source>
</evidence>
<feature type="domain" description="RING-type" evidence="11">
    <location>
        <begin position="25"/>
        <end position="72"/>
    </location>
</feature>
<dbReference type="AlphaFoldDB" id="A0A088S9I8"/>
<dbReference type="Pfam" id="PF01422">
    <property type="entry name" value="zf-NF-X1"/>
    <property type="match status" value="9"/>
</dbReference>
<sequence length="772" mass="84772">MADPGVEDERSARVADELRREVYECPSCLEPVKQQQPIWSCHACVQIYHFACIRRWAQVDRDTVVFSCPQCRHAQPKPLTDLCFCGKVSKPKYDPLVTPHSCGRLCGRVRPFCTHRCPAQCHPGPCPRCQLLVGPQPCPCGATTYTYPCGQPDPETTCSNPCRRPLTCGKHTCLLPCHTGPCPPCSELMTLICYCGKTTQQRLCTKETTFFCGSVCGKTLRCGQHTCTLLCHDGQCPPCPTDPSSVHTCPCGASELETVRHTCTDPIPQCGRVCHKLLSCGQHRCQLTCHPGTCPLCELRVDVSCRCRKVRKRLSCADSQNFTCTYECGTKLSCGRHKCKVVCCSDRNKTQTNSHMCLQVCGRPLPCGHTCEDLCHASAQCPSCVHVVTETLTCYCGAAVLRPPQQCGTQPPVCNRACRIPRPCNHPVGHNCHFGPCPPCGALVRRSCPRHNTSVMQLCGVADVACEEECGIELPCRHFCDRACHSGPCVEEANPCHQQCDQRHEECGHRCAKPCHGTTPCPPCSVYLRCTCNCGRVTRSLPCAKVGKRKAEGPNKFAVVVPCDDDCLFTRRLDVLTSLSKTKSEKFLYSLMLWDAAQQDSSAVQRAERQLMNFVEGNESVVSLPPANAETRALVHSLAKYFHVHSEGIDREPHRSCLLTKTSTTAPPPVLLSDAVRDAQMDPLQFLMQRAKPSLKGKLCLVVSGHNVNEILLASLLSDLAGRFVIAPPEVGKDGARSFLIAFTTHKRAEEAVKKLQASSSQHIFTVARATA</sequence>
<dbReference type="Pfam" id="PF01424">
    <property type="entry name" value="R3H"/>
    <property type="match status" value="1"/>
</dbReference>
<dbReference type="GO" id="GO:0005634">
    <property type="term" value="C:nucleus"/>
    <property type="evidence" value="ECO:0007669"/>
    <property type="project" value="UniProtKB-SubCell"/>
</dbReference>
<comment type="similarity">
    <text evidence="2">Belongs to the NFX1 family.</text>
</comment>
<dbReference type="GO" id="GO:0000977">
    <property type="term" value="F:RNA polymerase II transcription regulatory region sequence-specific DNA binding"/>
    <property type="evidence" value="ECO:0007669"/>
    <property type="project" value="TreeGrafter"/>
</dbReference>
<dbReference type="InterPro" id="IPR034078">
    <property type="entry name" value="NFX1_fam"/>
</dbReference>
<dbReference type="GeneID" id="22575052"/>
<dbReference type="GO" id="GO:0000981">
    <property type="term" value="F:DNA-binding transcription factor activity, RNA polymerase II-specific"/>
    <property type="evidence" value="ECO:0007669"/>
    <property type="project" value="TreeGrafter"/>
</dbReference>
<keyword evidence="8" id="KW-0804">Transcription</keyword>